<evidence type="ECO:0000259" key="2">
    <source>
        <dbReference type="Pfam" id="PF01609"/>
    </source>
</evidence>
<dbReference type="SUPFAM" id="SSF53098">
    <property type="entry name" value="Ribonuclease H-like"/>
    <property type="match status" value="1"/>
</dbReference>
<feature type="transmembrane region" description="Helical" evidence="1">
    <location>
        <begin position="201"/>
        <end position="220"/>
    </location>
</feature>
<keyword evidence="1" id="KW-0812">Transmembrane</keyword>
<evidence type="ECO:0000256" key="1">
    <source>
        <dbReference type="SAM" id="Phobius"/>
    </source>
</evidence>
<dbReference type="GO" id="GO:0006313">
    <property type="term" value="P:DNA transposition"/>
    <property type="evidence" value="ECO:0007669"/>
    <property type="project" value="InterPro"/>
</dbReference>
<protein>
    <recommendedName>
        <fullName evidence="2">Transposase IS4-like domain-containing protein</fullName>
    </recommendedName>
</protein>
<dbReference type="InterPro" id="IPR002559">
    <property type="entry name" value="Transposase_11"/>
</dbReference>
<feature type="domain" description="Transposase IS4-like" evidence="2">
    <location>
        <begin position="318"/>
        <end position="643"/>
    </location>
</feature>
<proteinExistence type="predicted"/>
<keyword evidence="1" id="KW-1133">Transmembrane helix</keyword>
<dbReference type="GO" id="GO:0004803">
    <property type="term" value="F:transposase activity"/>
    <property type="evidence" value="ECO:0007669"/>
    <property type="project" value="InterPro"/>
</dbReference>
<dbReference type="InterPro" id="IPR012337">
    <property type="entry name" value="RNaseH-like_sf"/>
</dbReference>
<name>A0A7G9YZG9_9EURY</name>
<keyword evidence="1" id="KW-0472">Membrane</keyword>
<evidence type="ECO:0000313" key="3">
    <source>
        <dbReference type="EMBL" id="QNO53403.1"/>
    </source>
</evidence>
<dbReference type="AlphaFoldDB" id="A0A7G9YZG9"/>
<sequence>MVEDEFKEGVNKLLNIKGQSSVFDYDSYDWGWLRYMLELWIFLNRLSKQGIRTIRVFFNTARLRLSENEELRKYDGQDYTAASMLSFFLFAKLARLKIEEALDFLSSNKSCMKLMGLEKVPTKGAVTKFRERMGADFNRFFGDLIAHITDCMNFEDLERYQEVLFTKCYFGNRRFPRMSKEMESLKFTRINKKIHRTATKWAGFNLMLYVLYGLGIVNILEDMKVEKRSNCVYTPLQISLAYIVKMILGFKNAYGLDEELEDDVFLQIICTLDGDRTPSKSTLDEDIRRYREEELRKAYRAIIQWMRLLGFVTGETAACDSSKMRVDGLTYEGAEEVFDYQTKENVMGYKLFVIYDVVYRIPIYFEVRGINEADAPSLQDMVKKAVEITGKRIKRLYIDRGFYDEANFLWLDDKEHMEYVTRGKRGTKFYEQAAELGEDEFREVVLKTKEYEPKTARGKAAKLKRDAEKKPVRIAECVCSFSGGIPVRIVVEKKRARLSKEDKLRLLLERLSGSYTTQELLDMYNKEYEVVFSNSKKPATTIAKTLRKIQEIKAVGKGRWRKYRIEGYKAEIEVLNGVEKEEMSIWLTDVFNAAPEQIIEDYGNRWLIETLFEEAKGEWYINKLPSRDLEPIKVHIYFSFIAYDIVNIFKRALTEKYRNAGIEVLRRDILHKIAVISFNGKSVKFEFNKKYEIRYKEQLASINAFVGRTRDKIECVDALA</sequence>
<accession>A0A7G9YZG9</accession>
<reference evidence="3" key="1">
    <citation type="submission" date="2020-06" db="EMBL/GenBank/DDBJ databases">
        <title>Unique genomic features of the anaerobic methanotrophic archaea.</title>
        <authorList>
            <person name="Chadwick G.L."/>
            <person name="Skennerton C.T."/>
            <person name="Laso-Perez R."/>
            <person name="Leu A.O."/>
            <person name="Speth D.R."/>
            <person name="Yu H."/>
            <person name="Morgan-Lang C."/>
            <person name="Hatzenpichler R."/>
            <person name="Goudeau D."/>
            <person name="Malmstrom R."/>
            <person name="Brazelton W.J."/>
            <person name="Woyke T."/>
            <person name="Hallam S.J."/>
            <person name="Tyson G.W."/>
            <person name="Wegener G."/>
            <person name="Boetius A."/>
            <person name="Orphan V."/>
        </authorList>
    </citation>
    <scope>NUCLEOTIDE SEQUENCE</scope>
</reference>
<dbReference type="Pfam" id="PF01609">
    <property type="entry name" value="DDE_Tnp_1"/>
    <property type="match status" value="1"/>
</dbReference>
<gene>
    <name evidence="3" type="ORF">JNHLJEBA_00013</name>
</gene>
<dbReference type="GO" id="GO:0003677">
    <property type="term" value="F:DNA binding"/>
    <property type="evidence" value="ECO:0007669"/>
    <property type="project" value="InterPro"/>
</dbReference>
<organism evidence="3">
    <name type="scientific">Candidatus Methanophagaceae archaeon ANME-1 ERB6</name>
    <dbReference type="NCBI Taxonomy" id="2759912"/>
    <lineage>
        <taxon>Archaea</taxon>
        <taxon>Methanobacteriati</taxon>
        <taxon>Methanobacteriota</taxon>
        <taxon>Stenosarchaea group</taxon>
        <taxon>Methanomicrobia</taxon>
        <taxon>Candidatus Methanophagales</taxon>
        <taxon>Candidatus Methanophagaceae</taxon>
    </lineage>
</organism>
<dbReference type="EMBL" id="MT631541">
    <property type="protein sequence ID" value="QNO53403.1"/>
    <property type="molecule type" value="Genomic_DNA"/>
</dbReference>